<dbReference type="AlphaFoldDB" id="A0A0A1U0E8"/>
<sequence>MSRQSHSKNHSLDSCPVTPRSHKHSSDDISLQDSSIVKMCIDATDKVLSSEMPPSKLLKTFSKTKIKILDSNFSKAFLRIFVFSLPPDNRLILFKLTDLVQNGKIDKTTLGRLLFGKTFLEETCLTFVNTLLAKKEEVFLLNGDPAYTEDGKIISASPSALWDYQMANSAEEPLFFQYVANLFSDDDFVIEKARTEVVRLKAVSTQEYEKFEILIRFLRLKKIIISLLKKGIDGTKRNRILEFFNEKNFPKGLLREFDDSFALNQSQKVSEIVRKRNLKLRIISNENVPSSIERVYVKKLKKYILSSTLPKSQPIQKSKAETQNGFEFGAGSPLKSESFWLITKENVETVVEQLALADQQRLSEIPVFEFCSELIEESPSVCQYIEWLKCLEQKFMKLGNEKDVLNWLVKLAWSMSKIYEMNLSHLLFSILVRKSIEVQDFTSLLKKNRKIEYANLYTLFSIQKNCGIYRNHMKLVSENVSKILVFTIWLKDMIGIKQIPIWEENSHNVVCYNRVKLQTEKIHELVKCINTPFPYYRVDKFNMYFQ</sequence>
<keyword evidence="3" id="KW-1185">Reference proteome</keyword>
<evidence type="ECO:0008006" key="4">
    <source>
        <dbReference type="Google" id="ProtNLM"/>
    </source>
</evidence>
<feature type="region of interest" description="Disordered" evidence="1">
    <location>
        <begin position="1"/>
        <end position="30"/>
    </location>
</feature>
<name>A0A0A1U0E8_ENTIV</name>
<gene>
    <name evidence="2" type="ORF">EIN_096060</name>
</gene>
<dbReference type="VEuPathDB" id="AmoebaDB:EIN_096060"/>
<dbReference type="OrthoDB" id="27536at2759"/>
<evidence type="ECO:0000313" key="2">
    <source>
        <dbReference type="EMBL" id="ELP87349.1"/>
    </source>
</evidence>
<dbReference type="OMA" id="GPHPKQE"/>
<dbReference type="EMBL" id="KB206860">
    <property type="protein sequence ID" value="ELP87349.1"/>
    <property type="molecule type" value="Genomic_DNA"/>
</dbReference>
<dbReference type="Proteomes" id="UP000014680">
    <property type="component" value="Unassembled WGS sequence"/>
</dbReference>
<reference evidence="2 3" key="1">
    <citation type="submission" date="2012-10" db="EMBL/GenBank/DDBJ databases">
        <authorList>
            <person name="Zafar N."/>
            <person name="Inman J."/>
            <person name="Hall N."/>
            <person name="Lorenzi H."/>
            <person name="Caler E."/>
        </authorList>
    </citation>
    <scope>NUCLEOTIDE SEQUENCE [LARGE SCALE GENOMIC DNA]</scope>
    <source>
        <strain evidence="2 3">IP1</strain>
    </source>
</reference>
<dbReference type="InterPro" id="IPR023578">
    <property type="entry name" value="Ras_GEF_dom_sf"/>
</dbReference>
<protein>
    <recommendedName>
        <fullName evidence="4">Ras-GEF domain-containing protein</fullName>
    </recommendedName>
</protein>
<evidence type="ECO:0000313" key="3">
    <source>
        <dbReference type="Proteomes" id="UP000014680"/>
    </source>
</evidence>
<dbReference type="SUPFAM" id="SSF48366">
    <property type="entry name" value="Ras GEF"/>
    <property type="match status" value="1"/>
</dbReference>
<dbReference type="GeneID" id="14886172"/>
<evidence type="ECO:0000256" key="1">
    <source>
        <dbReference type="SAM" id="MobiDB-lite"/>
    </source>
</evidence>
<dbReference type="RefSeq" id="XP_004254120.1">
    <property type="nucleotide sequence ID" value="XM_004254072.1"/>
</dbReference>
<proteinExistence type="predicted"/>
<organism evidence="2 3">
    <name type="scientific">Entamoeba invadens IP1</name>
    <dbReference type="NCBI Taxonomy" id="370355"/>
    <lineage>
        <taxon>Eukaryota</taxon>
        <taxon>Amoebozoa</taxon>
        <taxon>Evosea</taxon>
        <taxon>Archamoebae</taxon>
        <taxon>Mastigamoebida</taxon>
        <taxon>Entamoebidae</taxon>
        <taxon>Entamoeba</taxon>
    </lineage>
</organism>
<accession>A0A0A1U0E8</accession>
<dbReference type="KEGG" id="eiv:EIN_096060"/>